<dbReference type="EMBL" id="CP007770">
    <property type="protein sequence ID" value="AJC87342.1"/>
    <property type="molecule type" value="Genomic_DNA"/>
</dbReference>
<dbReference type="Gene3D" id="1.10.3480.10">
    <property type="entry name" value="TorD-like"/>
    <property type="match status" value="1"/>
</dbReference>
<dbReference type="InterPro" id="IPR036411">
    <property type="entry name" value="TorD-like_sf"/>
</dbReference>
<organism evidence="1 2">
    <name type="scientific">Campylobacter insulaenigrae NCTC 12927</name>
    <dbReference type="NCBI Taxonomy" id="1031564"/>
    <lineage>
        <taxon>Bacteria</taxon>
        <taxon>Pseudomonadati</taxon>
        <taxon>Campylobacterota</taxon>
        <taxon>Epsilonproteobacteria</taxon>
        <taxon>Campylobacterales</taxon>
        <taxon>Campylobacteraceae</taxon>
        <taxon>Campylobacter</taxon>
    </lineage>
</organism>
<accession>A0A0A8H0A3</accession>
<dbReference type="AlphaFoldDB" id="A0A0A8H0A3"/>
<dbReference type="SUPFAM" id="SSF89155">
    <property type="entry name" value="TorD-like"/>
    <property type="match status" value="1"/>
</dbReference>
<name>A0A0A8H0A3_9BACT</name>
<evidence type="ECO:0000313" key="1">
    <source>
        <dbReference type="EMBL" id="AJC87342.1"/>
    </source>
</evidence>
<reference evidence="1 2" key="1">
    <citation type="journal article" date="2014" name="Genome Biol. Evol.">
        <title>Comparative Genomics of the Campylobacter lari Group.</title>
        <authorList>
            <person name="Miller W.G."/>
            <person name="Yee E."/>
            <person name="Chapman M.H."/>
            <person name="Smith T.P."/>
            <person name="Bono J.L."/>
            <person name="Huynh S."/>
            <person name="Parker C.T."/>
            <person name="Vandamme P."/>
            <person name="Luong K."/>
            <person name="Korlach J."/>
        </authorList>
    </citation>
    <scope>NUCLEOTIDE SEQUENCE [LARGE SCALE GENOMIC DNA]</scope>
    <source>
        <strain evidence="1 2">NCTC 12927</strain>
    </source>
</reference>
<proteinExistence type="predicted"/>
<dbReference type="HOGENOM" id="CLU_098311_0_0_7"/>
<dbReference type="STRING" id="1031564.CINS_0342"/>
<dbReference type="KEGG" id="cis:CINS_0342"/>
<evidence type="ECO:0000313" key="2">
    <source>
        <dbReference type="Proteomes" id="UP000031163"/>
    </source>
</evidence>
<dbReference type="Pfam" id="PF02613">
    <property type="entry name" value="Nitrate_red_del"/>
    <property type="match status" value="1"/>
</dbReference>
<gene>
    <name evidence="1" type="ORF">CINS_0342</name>
</gene>
<dbReference type="Proteomes" id="UP000031163">
    <property type="component" value="Chromosome"/>
</dbReference>
<dbReference type="InterPro" id="IPR020945">
    <property type="entry name" value="DMSO/NO3_reduct_chaperone"/>
</dbReference>
<sequence length="226" mass="27042">MMQDIDISRKYFYEFFSKAFNFIDEYEFKIWHEQILVLAQKPLEDSLMRDFKNLCECDFENFKSEQNAVFFDFSYVNVPMSASFYDEGRDDGKMKLQACEIMRKSQFRKNEKCRQSEDEFGFLFAFMASVIEYDLKIAEQLFRFVINPVIDEFIQKLQIHKNSKIYVCIANIMKVFFINERAYLEIQAPIKKEGKSIADEALQRLPYEPRLPTKFSKTHIEELSKL</sequence>
<protein>
    <submittedName>
        <fullName evidence="1">Putative formate dehydrogenase-specific chaperone</fullName>
    </submittedName>
</protein>